<proteinExistence type="predicted"/>
<dbReference type="EMBL" id="CAADFZ010000082">
    <property type="protein sequence ID" value="VFK66193.1"/>
    <property type="molecule type" value="Genomic_DNA"/>
</dbReference>
<name>A0A451B0K1_9GAMM</name>
<evidence type="ECO:0000313" key="1">
    <source>
        <dbReference type="EMBL" id="VFK66193.1"/>
    </source>
</evidence>
<evidence type="ECO:0000313" key="2">
    <source>
        <dbReference type="EMBL" id="VFK71802.1"/>
    </source>
</evidence>
<sequence length="110" mass="12263">MKVHGKNGLTRSLASLRDDKTHVCCHFERSEKSFIIGGDAARNMTVQEKLAEEAGYDVRKYTELCRKIVAETEAEYGLKFKYGKREGGYLEPVVPVPPQGESRSAVRDAG</sequence>
<accession>A0A451B0K1</accession>
<dbReference type="AlphaFoldDB" id="A0A451B0K1"/>
<reference evidence="2" key="1">
    <citation type="submission" date="2019-02" db="EMBL/GenBank/DDBJ databases">
        <authorList>
            <person name="Gruber-Vodicka R. H."/>
            <person name="Seah K. B. B."/>
        </authorList>
    </citation>
    <scope>NUCLEOTIDE SEQUENCE</scope>
    <source>
        <strain evidence="2">BECK_BY19</strain>
        <strain evidence="1">BECK_BY8</strain>
    </source>
</reference>
<protein>
    <submittedName>
        <fullName evidence="2">Uncharacterized protein</fullName>
    </submittedName>
</protein>
<dbReference type="EMBL" id="CAADGD010000082">
    <property type="protein sequence ID" value="VFK71802.1"/>
    <property type="molecule type" value="Genomic_DNA"/>
</dbReference>
<organism evidence="2">
    <name type="scientific">Candidatus Kentrum sp. UNK</name>
    <dbReference type="NCBI Taxonomy" id="2126344"/>
    <lineage>
        <taxon>Bacteria</taxon>
        <taxon>Pseudomonadati</taxon>
        <taxon>Pseudomonadota</taxon>
        <taxon>Gammaproteobacteria</taxon>
        <taxon>Candidatus Kentrum</taxon>
    </lineage>
</organism>
<gene>
    <name evidence="1" type="ORF">BECKUNK1418G_GA0071005_108212</name>
    <name evidence="2" type="ORF">BECKUNK1418H_GA0071006_108212</name>
</gene>